<reference evidence="1" key="1">
    <citation type="submission" date="2016-08" db="EMBL/GenBank/DDBJ databases">
        <authorList>
            <person name="Seilhamer J.J."/>
        </authorList>
    </citation>
    <scope>NUCLEOTIDE SEQUENCE</scope>
    <source>
        <strain evidence="1">86</strain>
    </source>
</reference>
<organism evidence="1">
    <name type="scientific">uncultured Sporomusa sp</name>
    <dbReference type="NCBI Taxonomy" id="307249"/>
    <lineage>
        <taxon>Bacteria</taxon>
        <taxon>Bacillati</taxon>
        <taxon>Bacillota</taxon>
        <taxon>Negativicutes</taxon>
        <taxon>Selenomonadales</taxon>
        <taxon>Sporomusaceae</taxon>
        <taxon>Sporomusa</taxon>
        <taxon>environmental samples</taxon>
    </lineage>
</organism>
<dbReference type="AlphaFoldDB" id="A0A212LXS7"/>
<dbReference type="EMBL" id="FMJE01000005">
    <property type="protein sequence ID" value="SCM82404.1"/>
    <property type="molecule type" value="Genomic_DNA"/>
</dbReference>
<gene>
    <name evidence="1" type="ORF">KL86SPO_50175</name>
</gene>
<name>A0A212LXS7_9FIRM</name>
<accession>A0A212LXS7</accession>
<dbReference type="RefSeq" id="WP_288185086.1">
    <property type="nucleotide sequence ID" value="NZ_LT608335.1"/>
</dbReference>
<sequence length="517" mass="58664">MQKKEIIAPDKGINKYAPKHLIPDTAWADAYNVVFGPGYVKKSGGWQKWIETQLNGPVLAIDIYYKFNGDQFLIFITDKRVYYYDPVINDVVDITGDTDLNGVIDSPIITENAQDLFVFTNGIDRVKYWDGEMDAIADLPGLDDCKGGVTSVTCKGLIYANNFLILYNTTENGYACPQRIRWSQIGNIMKWDDEPTGEGESGWGDLTDGVDWIQRLVPLGNYIVAYKERSIQVLNYVGGTLIWDKRPAIIGTGLLAPKAIMDLGDEHIFIGPDNIYSFNLMDVSIAGDNISKEFFEMLEPSYSHTACAFFVEEVPENWFVFVSTNSVDGFPDKMICYNTDTKAWSIRDMPMSAFGYYNLRDEGTWDTDNETWDSDDTSWDSSTVLANAPINLAGDQNGFIYVFQGNSKDGTDLAFSLTSKLFDFDKPFRLKRLKRIQLMVSREGPYNLRVRIGTAANVDEDIVWYGPYNMNLDRTMPPWIDVDVTGRYFCVEFSTVKKDEPVKLTGYILYYDYRGVI</sequence>
<evidence type="ECO:0000313" key="1">
    <source>
        <dbReference type="EMBL" id="SCM82404.1"/>
    </source>
</evidence>
<proteinExistence type="predicted"/>
<protein>
    <submittedName>
        <fullName evidence="1">Uncharacterized protein</fullName>
    </submittedName>
</protein>